<organism evidence="1 2">
    <name type="scientific">Simkania negevensis (strain ATCC VR-1471 / DSM 27360 / Z)</name>
    <dbReference type="NCBI Taxonomy" id="331113"/>
    <lineage>
        <taxon>Bacteria</taxon>
        <taxon>Pseudomonadati</taxon>
        <taxon>Chlamydiota</taxon>
        <taxon>Chlamydiia</taxon>
        <taxon>Parachlamydiales</taxon>
        <taxon>Simkaniaceae</taxon>
        <taxon>Simkania</taxon>
    </lineage>
</organism>
<evidence type="ECO:0000313" key="1">
    <source>
        <dbReference type="EMBL" id="CCB89180.1"/>
    </source>
</evidence>
<gene>
    <name evidence="1" type="ordered locus">SNE_A13030</name>
</gene>
<accession>F8L8N7</accession>
<dbReference type="KEGG" id="sng:SNE_A13030"/>
<sequence>MEFEKKMLESQSLTKRVEFITIQSSERREEEVRYKNINRKQIRFDLGDVAIMLALGEILRPYGVMELIENKLAKSNIEFFRYWGEKRLAKRGQAFMMNLYMKSPEKFSHAELKSRGRKQMELARGTLIISELTNQKTISLQDNKEDYHAELESFRAKFKEQEMKLRHQKEVIQELTHDESDVNAQKLIGTNV</sequence>
<dbReference type="RefSeq" id="WP_013943647.1">
    <property type="nucleotide sequence ID" value="NC_015713.1"/>
</dbReference>
<keyword evidence="2" id="KW-1185">Reference proteome</keyword>
<reference evidence="1 2" key="2">
    <citation type="journal article" date="2011" name="Mol. Biol. Evol.">
        <title>Unity in variety--the pan-genome of the Chlamydiae.</title>
        <authorList>
            <person name="Collingro A."/>
            <person name="Tischler P."/>
            <person name="Weinmaier T."/>
            <person name="Penz T."/>
            <person name="Heinz E."/>
            <person name="Brunham R.C."/>
            <person name="Read T.D."/>
            <person name="Bavoil P.M."/>
            <person name="Sachse K."/>
            <person name="Kahane S."/>
            <person name="Friedman M.G."/>
            <person name="Rattei T."/>
            <person name="Myers G.S."/>
            <person name="Horn M."/>
        </authorList>
    </citation>
    <scope>NUCLEOTIDE SEQUENCE [LARGE SCALE GENOMIC DNA]</scope>
    <source>
        <strain evidence="2">ATCC VR-1471 / Z</strain>
    </source>
</reference>
<name>F8L8N7_SIMNZ</name>
<reference key="1">
    <citation type="journal article" date="2011" name="Mol. Biol. Evol.">
        <title>Unity in variety -- the pan-genome of the Chlamydiae.</title>
        <authorList>
            <person name="Collingro A."/>
            <person name="Tischler P."/>
            <person name="Weinmaier T."/>
            <person name="Penz T."/>
            <person name="Heinz E."/>
            <person name="Brunham R.C."/>
            <person name="Read T.D."/>
            <person name="Bavoil P.M."/>
            <person name="Sachse K."/>
            <person name="Kahane S."/>
            <person name="Friedman M.G."/>
            <person name="Rattei T."/>
            <person name="Myers G.S.A."/>
            <person name="Horn M."/>
        </authorList>
    </citation>
    <scope>NUCLEOTIDE SEQUENCE</scope>
    <source>
        <strain>Z</strain>
    </source>
</reference>
<protein>
    <submittedName>
        <fullName evidence="1">Uncharacterized protein</fullName>
    </submittedName>
</protein>
<dbReference type="AlphaFoldDB" id="F8L8N7"/>
<proteinExistence type="predicted"/>
<evidence type="ECO:0000313" key="2">
    <source>
        <dbReference type="Proteomes" id="UP000000496"/>
    </source>
</evidence>
<dbReference type="EMBL" id="FR872582">
    <property type="protein sequence ID" value="CCB89180.1"/>
    <property type="molecule type" value="Genomic_DNA"/>
</dbReference>
<dbReference type="HOGENOM" id="CLU_1414323_0_0_0"/>
<dbReference type="Proteomes" id="UP000000496">
    <property type="component" value="Chromosome gsn.131"/>
</dbReference>
<dbReference type="STRING" id="331113.SNE_A13030"/>